<feature type="region of interest" description="Disordered" evidence="1">
    <location>
        <begin position="33"/>
        <end position="53"/>
    </location>
</feature>
<gene>
    <name evidence="2" type="ORF">F511_42250</name>
</gene>
<proteinExistence type="predicted"/>
<dbReference type="EMBL" id="KV015143">
    <property type="protein sequence ID" value="KZV20831.1"/>
    <property type="molecule type" value="Genomic_DNA"/>
</dbReference>
<reference evidence="2 3" key="1">
    <citation type="journal article" date="2015" name="Proc. Natl. Acad. Sci. U.S.A.">
        <title>The resurrection genome of Boea hygrometrica: A blueprint for survival of dehydration.</title>
        <authorList>
            <person name="Xiao L."/>
            <person name="Yang G."/>
            <person name="Zhang L."/>
            <person name="Yang X."/>
            <person name="Zhao S."/>
            <person name="Ji Z."/>
            <person name="Zhou Q."/>
            <person name="Hu M."/>
            <person name="Wang Y."/>
            <person name="Chen M."/>
            <person name="Xu Y."/>
            <person name="Jin H."/>
            <person name="Xiao X."/>
            <person name="Hu G."/>
            <person name="Bao F."/>
            <person name="Hu Y."/>
            <person name="Wan P."/>
            <person name="Li L."/>
            <person name="Deng X."/>
            <person name="Kuang T."/>
            <person name="Xiang C."/>
            <person name="Zhu J.K."/>
            <person name="Oliver M.J."/>
            <person name="He Y."/>
        </authorList>
    </citation>
    <scope>NUCLEOTIDE SEQUENCE [LARGE SCALE GENOMIC DNA]</scope>
    <source>
        <strain evidence="3">cv. XS01</strain>
    </source>
</reference>
<organism evidence="2 3">
    <name type="scientific">Dorcoceras hygrometricum</name>
    <dbReference type="NCBI Taxonomy" id="472368"/>
    <lineage>
        <taxon>Eukaryota</taxon>
        <taxon>Viridiplantae</taxon>
        <taxon>Streptophyta</taxon>
        <taxon>Embryophyta</taxon>
        <taxon>Tracheophyta</taxon>
        <taxon>Spermatophyta</taxon>
        <taxon>Magnoliopsida</taxon>
        <taxon>eudicotyledons</taxon>
        <taxon>Gunneridae</taxon>
        <taxon>Pentapetalae</taxon>
        <taxon>asterids</taxon>
        <taxon>lamiids</taxon>
        <taxon>Lamiales</taxon>
        <taxon>Gesneriaceae</taxon>
        <taxon>Didymocarpoideae</taxon>
        <taxon>Trichosporeae</taxon>
        <taxon>Loxocarpinae</taxon>
        <taxon>Dorcoceras</taxon>
    </lineage>
</organism>
<name>A0A2Z7AGE8_9LAMI</name>
<accession>A0A2Z7AGE8</accession>
<sequence>MNQLKKLRAQKDEKKKSLLFELEVTRAEVQSSEARAQSFEARGQRSEEENKGLQAEVNKLQGEVETSWRLGNEKFLQCKEFDNLCSERASVYFEHGFNGCLTQFRANAYSEDEHPALFINVVALDDMPEEGEMVEEDNSGSEAAAPPILIYASRLSLDL</sequence>
<evidence type="ECO:0000313" key="2">
    <source>
        <dbReference type="EMBL" id="KZV20831.1"/>
    </source>
</evidence>
<feature type="compositionally biased region" description="Basic and acidic residues" evidence="1">
    <location>
        <begin position="42"/>
        <end position="51"/>
    </location>
</feature>
<keyword evidence="3" id="KW-1185">Reference proteome</keyword>
<evidence type="ECO:0000256" key="1">
    <source>
        <dbReference type="SAM" id="MobiDB-lite"/>
    </source>
</evidence>
<evidence type="ECO:0000313" key="3">
    <source>
        <dbReference type="Proteomes" id="UP000250235"/>
    </source>
</evidence>
<protein>
    <submittedName>
        <fullName evidence="2">Kinesin-1</fullName>
    </submittedName>
</protein>
<dbReference type="AlphaFoldDB" id="A0A2Z7AGE8"/>
<dbReference type="Proteomes" id="UP000250235">
    <property type="component" value="Unassembled WGS sequence"/>
</dbReference>